<feature type="region of interest" description="Disordered" evidence="1">
    <location>
        <begin position="1215"/>
        <end position="1234"/>
    </location>
</feature>
<dbReference type="Proteomes" id="UP000683000">
    <property type="component" value="Unassembled WGS sequence"/>
</dbReference>
<sequence>MDANTDDSSRPIKRAPVVYGKRSDYLPPPAVMLPVDGQHQPFERRRGHHGPSASSQRRRSLSPSVHAPDSERSRSPAVADPFQFGFKHRLKELDEEFDHRDRPSPSPSREAVCVGPSQVKDPQSVSMGTPILSSEARRSSGALSPTSLPPSPTSLHTTSAQEHPPESPVVHRRARRVANPVSSDSEVAVPRDSSSVSPVRHAITTPHSRSSPTPPTSSEIPMVSRKSKGKAPARDVLPLVFDGERPLAVELPIKSKKMRRGEPSVRPKTRAPTKKEQREVAFESSRIAANRPVEVIRTQEQKHSKTAFFTVLRRNDIMTPTPGAELPSDPIERFSSPTDNSTRVPPLNTMFGAPTGLLRASTHVGTNNQPSSECTEAFPSAADDSDDEMPSVTSIIQQESGKWQRLQAMKQVALQHENNKKAFDVNSEDEDEDLLIVNDDMHAVAREEAAQRRLDKAHGSPVKNIATLRRIKHPSVRPVVVSPRKLSKQELHELAKPSFARSGKSLKGQLTKKQLDQLMIMQHTEEQLKSIKRHEEEWVKGGGRLSRDTDGDGPQTSLSQKLGVYAELGLKAVDTGGAVEDEASADESDEDYTLDLRGSASPKSITADYGDGEPSDKMEISQVPQPQIDDDDDDEVVAPLRRHKSGQRHPRVVLGSDDEERPLHVDIPSVQRDSTSSMESQTEDEHDKENSAGLMYDRSEDKENKAVVRHELSSPEMTFGSRLGSVHGIEDGARRNLSLASAADFNETTSSSNEDVRLPLKDISKDDDDLFLPTPSAHAPFTEGQVHSAAISPPRLSTSTLSLGSPPLLRSERIGRIKRLSLGSENDENDPSGFKPLQPSFLERLRSQVSPEPSLAPIPNGGFSQLFSAEDRTLTKSVGARGNDDLSLTLDVGLKPALEVNGTLRQKAETIFKKEQEYVVAAAVQQIDRPKDPVYVNDYGFLTQTRPEGSSPQVYRMTPSQASKFIGTQAHSTQTQPLSTRPPLRTLSFTVSHELSPEPQPLRRLRKRSPSPLEHKFLGQNSNPVEKLNAFDILGKVPKPPPPKAQGEELGKSEFVAFEAEESDEDDMFGFGGPKKDDGEEADDNEQDKVVEGLVDDAVMDAETEAPDLVLEKHREHVEEDDQRLQKLHQDAVEGKFRMKRRNGGVEVEYDSDEDDDDEERRIRQRIRKKRKIEGDSLEALGQNEETRAFYNTYHQDLIDETDEFGHLREDVAMPADDDDAPAVEPEEQETMSVDEIRHRVREIAQSNLKVELLDPENTNWIDQSMMIEADDAVRVKVVDYRRSKPVARHPNAGQMDFDAEVRPGRHVENEQERKQMTSWAKNQSHRRQGTGRSGNSAAVTGHTKVKTGGGSLRSKQPSNAASVSEARKTKTPSLLSMVPNRRGKFA</sequence>
<feature type="region of interest" description="Disordered" evidence="1">
    <location>
        <begin position="541"/>
        <end position="560"/>
    </location>
</feature>
<feature type="compositionally biased region" description="Acidic residues" evidence="1">
    <location>
        <begin position="1148"/>
        <end position="1159"/>
    </location>
</feature>
<name>A0A8I3ADG7_9AGAM</name>
<reference evidence="3" key="1">
    <citation type="submission" date="2021-03" db="EMBL/GenBank/DDBJ databases">
        <title>Evolutionary innovations through gain and loss of genes in the ectomycorrhizal Boletales.</title>
        <authorList>
            <person name="Wu G."/>
            <person name="Miyauchi S."/>
            <person name="Morin E."/>
            <person name="Yang Z.-L."/>
            <person name="Xu J."/>
            <person name="Martin F.M."/>
        </authorList>
    </citation>
    <scope>NUCLEOTIDE SEQUENCE</scope>
    <source>
        <strain evidence="3">BR01</strain>
    </source>
</reference>
<feature type="compositionally biased region" description="Polar residues" evidence="1">
    <location>
        <begin position="364"/>
        <end position="374"/>
    </location>
</feature>
<gene>
    <name evidence="3" type="ORF">JVT61DRAFT_12680</name>
</gene>
<keyword evidence="4" id="KW-1185">Reference proteome</keyword>
<feature type="region of interest" description="Disordered" evidence="1">
    <location>
        <begin position="1060"/>
        <end position="1086"/>
    </location>
</feature>
<dbReference type="InterPro" id="IPR018564">
    <property type="entry name" value="Repl_chkpnt_MRC1_dom"/>
</dbReference>
<proteinExistence type="predicted"/>
<feature type="compositionally biased region" description="Basic residues" evidence="1">
    <location>
        <begin position="640"/>
        <end position="651"/>
    </location>
</feature>
<dbReference type="OrthoDB" id="3361281at2759"/>
<feature type="compositionally biased region" description="Basic and acidic residues" evidence="1">
    <location>
        <begin position="1300"/>
        <end position="1316"/>
    </location>
</feature>
<feature type="compositionally biased region" description="Low complexity" evidence="1">
    <location>
        <begin position="187"/>
        <end position="211"/>
    </location>
</feature>
<dbReference type="Pfam" id="PF09444">
    <property type="entry name" value="MRC1"/>
    <property type="match status" value="1"/>
</dbReference>
<feature type="compositionally biased region" description="Basic and acidic residues" evidence="1">
    <location>
        <begin position="541"/>
        <end position="550"/>
    </location>
</feature>
<feature type="compositionally biased region" description="Acidic residues" evidence="1">
    <location>
        <begin position="1216"/>
        <end position="1230"/>
    </location>
</feature>
<organism evidence="3 4">
    <name type="scientific">Boletus reticuloceps</name>
    <dbReference type="NCBI Taxonomy" id="495285"/>
    <lineage>
        <taxon>Eukaryota</taxon>
        <taxon>Fungi</taxon>
        <taxon>Dikarya</taxon>
        <taxon>Basidiomycota</taxon>
        <taxon>Agaricomycotina</taxon>
        <taxon>Agaricomycetes</taxon>
        <taxon>Agaricomycetidae</taxon>
        <taxon>Boletales</taxon>
        <taxon>Boletineae</taxon>
        <taxon>Boletaceae</taxon>
        <taxon>Boletoideae</taxon>
        <taxon>Boletus</taxon>
    </lineage>
</organism>
<accession>A0A8I3ADG7</accession>
<feature type="region of interest" description="Disordered" evidence="1">
    <location>
        <begin position="319"/>
        <end position="346"/>
    </location>
</feature>
<evidence type="ECO:0000313" key="3">
    <source>
        <dbReference type="EMBL" id="KAG6378425.1"/>
    </source>
</evidence>
<feature type="region of interest" description="Disordered" evidence="1">
    <location>
        <begin position="1"/>
        <end position="234"/>
    </location>
</feature>
<protein>
    <recommendedName>
        <fullName evidence="2">DNA replication checkpoint mediator MRC1 domain-containing protein</fullName>
    </recommendedName>
</protein>
<feature type="compositionally biased region" description="Polar residues" evidence="1">
    <location>
        <begin position="671"/>
        <end position="680"/>
    </location>
</feature>
<dbReference type="EMBL" id="JAGFBS010000006">
    <property type="protein sequence ID" value="KAG6378425.1"/>
    <property type="molecule type" value="Genomic_DNA"/>
</dbReference>
<feature type="region of interest" description="Disordered" evidence="1">
    <location>
        <begin position="252"/>
        <end position="285"/>
    </location>
</feature>
<comment type="caution">
    <text evidence="3">The sequence shown here is derived from an EMBL/GenBank/DDBJ whole genome shotgun (WGS) entry which is preliminary data.</text>
</comment>
<feature type="region of interest" description="Disordered" evidence="1">
    <location>
        <begin position="364"/>
        <end position="388"/>
    </location>
</feature>
<feature type="region of interest" description="Disordered" evidence="1">
    <location>
        <begin position="1140"/>
        <end position="1161"/>
    </location>
</feature>
<feature type="region of interest" description="Disordered" evidence="1">
    <location>
        <begin position="1286"/>
        <end position="1387"/>
    </location>
</feature>
<evidence type="ECO:0000259" key="2">
    <source>
        <dbReference type="Pfam" id="PF09444"/>
    </source>
</evidence>
<feature type="compositionally biased region" description="Acidic residues" evidence="1">
    <location>
        <begin position="579"/>
        <end position="593"/>
    </location>
</feature>
<feature type="domain" description="DNA replication checkpoint mediator MRC1" evidence="2">
    <location>
        <begin position="1051"/>
        <end position="1192"/>
    </location>
</feature>
<feature type="region of interest" description="Disordered" evidence="1">
    <location>
        <begin position="577"/>
        <end position="723"/>
    </location>
</feature>
<feature type="compositionally biased region" description="Basic and acidic residues" evidence="1">
    <location>
        <begin position="697"/>
        <end position="713"/>
    </location>
</feature>
<evidence type="ECO:0000256" key="1">
    <source>
        <dbReference type="SAM" id="MobiDB-lite"/>
    </source>
</evidence>
<feature type="compositionally biased region" description="Polar residues" evidence="1">
    <location>
        <begin position="1354"/>
        <end position="1363"/>
    </location>
</feature>
<evidence type="ECO:0000313" key="4">
    <source>
        <dbReference type="Proteomes" id="UP000683000"/>
    </source>
</evidence>